<dbReference type="AlphaFoldDB" id="A0A9P9CZG7"/>
<dbReference type="PANTHER" id="PTHR12121">
    <property type="entry name" value="CARBON CATABOLITE REPRESSOR PROTEIN 4"/>
    <property type="match status" value="1"/>
</dbReference>
<gene>
    <name evidence="2" type="ORF">EDB81DRAFT_672399</name>
</gene>
<keyword evidence="2" id="KW-0255">Endonuclease</keyword>
<dbReference type="InterPro" id="IPR005135">
    <property type="entry name" value="Endo/exonuclease/phosphatase"/>
</dbReference>
<protein>
    <submittedName>
        <fullName evidence="2">Endonuclease/Exonuclease/phosphatase</fullName>
    </submittedName>
</protein>
<keyword evidence="2" id="KW-0378">Hydrolase</keyword>
<comment type="caution">
    <text evidence="2">The sequence shown here is derived from an EMBL/GenBank/DDBJ whole genome shotgun (WGS) entry which is preliminary data.</text>
</comment>
<name>A0A9P9CZG7_9HYPO</name>
<dbReference type="PANTHER" id="PTHR12121:SF36">
    <property type="entry name" value="ENDONUCLEASE_EXONUCLEASE_PHOSPHATASE DOMAIN-CONTAINING PROTEIN"/>
    <property type="match status" value="1"/>
</dbReference>
<dbReference type="SUPFAM" id="SSF56219">
    <property type="entry name" value="DNase I-like"/>
    <property type="match status" value="1"/>
</dbReference>
<dbReference type="CDD" id="cd09083">
    <property type="entry name" value="EEP-1"/>
    <property type="match status" value="1"/>
</dbReference>
<evidence type="ECO:0000313" key="2">
    <source>
        <dbReference type="EMBL" id="KAH7109945.1"/>
    </source>
</evidence>
<reference evidence="2" key="1">
    <citation type="journal article" date="2021" name="Nat. Commun.">
        <title>Genetic determinants of endophytism in the Arabidopsis root mycobiome.</title>
        <authorList>
            <person name="Mesny F."/>
            <person name="Miyauchi S."/>
            <person name="Thiergart T."/>
            <person name="Pickel B."/>
            <person name="Atanasova L."/>
            <person name="Karlsson M."/>
            <person name="Huettel B."/>
            <person name="Barry K.W."/>
            <person name="Haridas S."/>
            <person name="Chen C."/>
            <person name="Bauer D."/>
            <person name="Andreopoulos W."/>
            <person name="Pangilinan J."/>
            <person name="LaButti K."/>
            <person name="Riley R."/>
            <person name="Lipzen A."/>
            <person name="Clum A."/>
            <person name="Drula E."/>
            <person name="Henrissat B."/>
            <person name="Kohler A."/>
            <person name="Grigoriev I.V."/>
            <person name="Martin F.M."/>
            <person name="Hacquard S."/>
        </authorList>
    </citation>
    <scope>NUCLEOTIDE SEQUENCE</scope>
    <source>
        <strain evidence="2">MPI-CAGE-AT-0147</strain>
    </source>
</reference>
<evidence type="ECO:0000259" key="1">
    <source>
        <dbReference type="Pfam" id="PF03372"/>
    </source>
</evidence>
<dbReference type="OrthoDB" id="276515at2759"/>
<dbReference type="InterPro" id="IPR036691">
    <property type="entry name" value="Endo/exonu/phosph_ase_sf"/>
</dbReference>
<accession>A0A9P9CZG7</accession>
<dbReference type="InterPro" id="IPR050410">
    <property type="entry name" value="CCR4/nocturin_mRNA_transcr"/>
</dbReference>
<evidence type="ECO:0000313" key="3">
    <source>
        <dbReference type="Proteomes" id="UP000738349"/>
    </source>
</evidence>
<dbReference type="Pfam" id="PF03372">
    <property type="entry name" value="Exo_endo_phos"/>
    <property type="match status" value="1"/>
</dbReference>
<keyword evidence="2" id="KW-0540">Nuclease</keyword>
<dbReference type="GO" id="GO:0000175">
    <property type="term" value="F:3'-5'-RNA exonuclease activity"/>
    <property type="evidence" value="ECO:0007669"/>
    <property type="project" value="TreeGrafter"/>
</dbReference>
<organism evidence="2 3">
    <name type="scientific">Dactylonectria macrodidyma</name>
    <dbReference type="NCBI Taxonomy" id="307937"/>
    <lineage>
        <taxon>Eukaryota</taxon>
        <taxon>Fungi</taxon>
        <taxon>Dikarya</taxon>
        <taxon>Ascomycota</taxon>
        <taxon>Pezizomycotina</taxon>
        <taxon>Sordariomycetes</taxon>
        <taxon>Hypocreomycetidae</taxon>
        <taxon>Hypocreales</taxon>
        <taxon>Nectriaceae</taxon>
        <taxon>Dactylonectria</taxon>
    </lineage>
</organism>
<keyword evidence="3" id="KW-1185">Reference proteome</keyword>
<dbReference type="GO" id="GO:0004519">
    <property type="term" value="F:endonuclease activity"/>
    <property type="evidence" value="ECO:0007669"/>
    <property type="project" value="UniProtKB-KW"/>
</dbReference>
<dbReference type="Proteomes" id="UP000738349">
    <property type="component" value="Unassembled WGS sequence"/>
</dbReference>
<dbReference type="Gene3D" id="3.60.10.10">
    <property type="entry name" value="Endonuclease/exonuclease/phosphatase"/>
    <property type="match status" value="1"/>
</dbReference>
<sequence>MRLGPLFFGTTAVATASSRTIDMRLMTYNIRLAVGVGGPGEELWSVRRPLMISQLNYEAAGRPEALMCFQEAIYPQVQDLDEGLGNEWTYVGVGRDDGAFGGEFSPIFYRPSVWKLEKNATYWLSETPNEPGSVGWDAALPRIVTVARFRHDSSGARIVFMCTHFDHIGQEAREQSAHLLVGLADEWSTHNNKSLPVFLGGDLNVTPDNPAYQTLASDMYDAKHMVPEERRFGHVKTYTAFTVDADDDTEIDHIFVRDPAGLDWVSFAVLNTRFEDEIFISDHRPVVVDFKMPSQAEARHLG</sequence>
<dbReference type="EMBL" id="JAGMUV010000048">
    <property type="protein sequence ID" value="KAH7109945.1"/>
    <property type="molecule type" value="Genomic_DNA"/>
</dbReference>
<feature type="domain" description="Endonuclease/exonuclease/phosphatase" evidence="1">
    <location>
        <begin position="65"/>
        <end position="283"/>
    </location>
</feature>
<proteinExistence type="predicted"/>